<feature type="non-terminal residue" evidence="1">
    <location>
        <position position="293"/>
    </location>
</feature>
<dbReference type="PANTHER" id="PTHR34315:SF2">
    <property type="entry name" value="ANCHORED DIOXYGENASE, PUTATIVE (AFU_ORTHOLOGUE AFUA_3G01800)-RELATED"/>
    <property type="match status" value="1"/>
</dbReference>
<dbReference type="EMBL" id="ML996088">
    <property type="protein sequence ID" value="KAF2151337.1"/>
    <property type="molecule type" value="Genomic_DNA"/>
</dbReference>
<evidence type="ECO:0000313" key="1">
    <source>
        <dbReference type="EMBL" id="KAF2151337.1"/>
    </source>
</evidence>
<comment type="caution">
    <text evidence="1">The sequence shown here is derived from an EMBL/GenBank/DDBJ whole genome shotgun (WGS) entry which is preliminary data.</text>
</comment>
<keyword evidence="1" id="KW-0560">Oxidoreductase</keyword>
<proteinExistence type="predicted"/>
<dbReference type="InterPro" id="IPR015889">
    <property type="entry name" value="Intradiol_dOase_core"/>
</dbReference>
<dbReference type="GO" id="GO:0005506">
    <property type="term" value="F:iron ion binding"/>
    <property type="evidence" value="ECO:0007669"/>
    <property type="project" value="InterPro"/>
</dbReference>
<dbReference type="CDD" id="cd03457">
    <property type="entry name" value="intradiol_dioxygenase_like"/>
    <property type="match status" value="1"/>
</dbReference>
<dbReference type="OrthoDB" id="121380at2759"/>
<dbReference type="AlphaFoldDB" id="A0A9P4J0R2"/>
<dbReference type="PANTHER" id="PTHR34315">
    <property type="match status" value="1"/>
</dbReference>
<dbReference type="SUPFAM" id="SSF49482">
    <property type="entry name" value="Aromatic compound dioxygenase"/>
    <property type="match status" value="1"/>
</dbReference>
<protein>
    <submittedName>
        <fullName evidence="1">Aromatic compound dioxygenase</fullName>
    </submittedName>
</protein>
<dbReference type="GO" id="GO:0016702">
    <property type="term" value="F:oxidoreductase activity, acting on single donors with incorporation of molecular oxygen, incorporation of two atoms of oxygen"/>
    <property type="evidence" value="ECO:0007669"/>
    <property type="project" value="InterPro"/>
</dbReference>
<reference evidence="1" key="1">
    <citation type="journal article" date="2020" name="Stud. Mycol.">
        <title>101 Dothideomycetes genomes: a test case for predicting lifestyles and emergence of pathogens.</title>
        <authorList>
            <person name="Haridas S."/>
            <person name="Albert R."/>
            <person name="Binder M."/>
            <person name="Bloem J."/>
            <person name="Labutti K."/>
            <person name="Salamov A."/>
            <person name="Andreopoulos B."/>
            <person name="Baker S."/>
            <person name="Barry K."/>
            <person name="Bills G."/>
            <person name="Bluhm B."/>
            <person name="Cannon C."/>
            <person name="Castanera R."/>
            <person name="Culley D."/>
            <person name="Daum C."/>
            <person name="Ezra D."/>
            <person name="Gonzalez J."/>
            <person name="Henrissat B."/>
            <person name="Kuo A."/>
            <person name="Liang C."/>
            <person name="Lipzen A."/>
            <person name="Lutzoni F."/>
            <person name="Magnuson J."/>
            <person name="Mondo S."/>
            <person name="Nolan M."/>
            <person name="Ohm R."/>
            <person name="Pangilinan J."/>
            <person name="Park H.-J."/>
            <person name="Ramirez L."/>
            <person name="Alfaro M."/>
            <person name="Sun H."/>
            <person name="Tritt A."/>
            <person name="Yoshinaga Y."/>
            <person name="Zwiers L.-H."/>
            <person name="Turgeon B."/>
            <person name="Goodwin S."/>
            <person name="Spatafora J."/>
            <person name="Crous P."/>
            <person name="Grigoriev I."/>
        </authorList>
    </citation>
    <scope>NUCLEOTIDE SEQUENCE</scope>
    <source>
        <strain evidence="1">CBS 260.36</strain>
    </source>
</reference>
<dbReference type="Proteomes" id="UP000799439">
    <property type="component" value="Unassembled WGS sequence"/>
</dbReference>
<evidence type="ECO:0000313" key="2">
    <source>
        <dbReference type="Proteomes" id="UP000799439"/>
    </source>
</evidence>
<dbReference type="Gene3D" id="2.60.130.10">
    <property type="entry name" value="Aromatic compound dioxygenase"/>
    <property type="match status" value="1"/>
</dbReference>
<gene>
    <name evidence="1" type="ORF">K461DRAFT_227904</name>
</gene>
<keyword evidence="2" id="KW-1185">Reference proteome</keyword>
<accession>A0A9P4J0R2</accession>
<organism evidence="1 2">
    <name type="scientific">Myriangium duriaei CBS 260.36</name>
    <dbReference type="NCBI Taxonomy" id="1168546"/>
    <lineage>
        <taxon>Eukaryota</taxon>
        <taxon>Fungi</taxon>
        <taxon>Dikarya</taxon>
        <taxon>Ascomycota</taxon>
        <taxon>Pezizomycotina</taxon>
        <taxon>Dothideomycetes</taxon>
        <taxon>Dothideomycetidae</taxon>
        <taxon>Myriangiales</taxon>
        <taxon>Myriangiaceae</taxon>
        <taxon>Myriangium</taxon>
    </lineage>
</organism>
<name>A0A9P4J0R2_9PEZI</name>
<keyword evidence="1" id="KW-0223">Dioxygenase</keyword>
<sequence length="293" mass="32333">MQRRWEKAQHLRKKRGIALDAPINARFRRRDLTALEADEKVNHNKTSSGYTESTSSSTLFASYKNSSCILAPEVTFGPYWVEGEYYRSNVRDGQAGVPIHLEYQYIDVNTCDTPTSDLYIEHWSANATGVYSGVVASGNGNSNDLTNLNKTFLRGVTKVTDGVGAFDAIFPGHYEGRATHIHLITHIGGTVYSNNTYKGSNVAHVGQLFFDEELKTAVEKTSPYSTNTQAYTSNDEDMWAPYEAENGYDPFPDWAYLSNDISDGLLMWISVGVNMSASYTVTPAATLTANGGV</sequence>